<protein>
    <submittedName>
        <fullName evidence="4">Tail fiber domain-containing protein</fullName>
    </submittedName>
</protein>
<dbReference type="SUPFAM" id="SSF101967">
    <property type="entry name" value="Adhesin YadA, collagen-binding domain"/>
    <property type="match status" value="1"/>
</dbReference>
<dbReference type="InterPro" id="IPR030392">
    <property type="entry name" value="S74_ICA"/>
</dbReference>
<evidence type="ECO:0000256" key="2">
    <source>
        <dbReference type="SAM" id="SignalP"/>
    </source>
</evidence>
<evidence type="ECO:0000259" key="3">
    <source>
        <dbReference type="PROSITE" id="PS51688"/>
    </source>
</evidence>
<feature type="signal peptide" evidence="2">
    <location>
        <begin position="1"/>
        <end position="19"/>
    </location>
</feature>
<dbReference type="Pfam" id="PF13884">
    <property type="entry name" value="Peptidase_S74"/>
    <property type="match status" value="1"/>
</dbReference>
<sequence>MKKSVFTSLFVTVSLYANAQVGIGTLTPQAGLHVADSSVLFSAPGDVAPSPSGIPAIGEGRRMMWYADKAAFRVGYLGSFSSTYWNSNNIGNYSFAAGAHTRASGEASFAVGLATTASGNQSVALGNNGSATAERAFAFNGTASGVGAVAIGSGAQATNDDAIALGPSSISGGLGSVVIGPSIAHGPYAVAIGLQNSARGIFSFALGKNARAIHHGAMVISDASAGFSVDSAYSTAINQLTMRFAGGMRLFTNQGLTTGVELSPGGGAWNNVSDRRKKENFEALNAEQVLQKVSQLPVTGWNYKSQEATTRHIGPMAQDFYAAFGLNGIGNDTTINSSDIDGVNMVAIQALEKRTRQLQKENDQLRAKLEAMDRKMAAIENMIRAEPRKEAVTASR</sequence>
<organism evidence="4">
    <name type="scientific">Dyadobacter sp. 676</name>
    <dbReference type="NCBI Taxonomy" id="3088362"/>
    <lineage>
        <taxon>Bacteria</taxon>
        <taxon>Pseudomonadati</taxon>
        <taxon>Bacteroidota</taxon>
        <taxon>Cytophagia</taxon>
        <taxon>Cytophagales</taxon>
        <taxon>Spirosomataceae</taxon>
        <taxon>Dyadobacter</taxon>
    </lineage>
</organism>
<gene>
    <name evidence="4" type="ORF">ABV298_26245</name>
</gene>
<feature type="coiled-coil region" evidence="1">
    <location>
        <begin position="348"/>
        <end position="382"/>
    </location>
</feature>
<proteinExistence type="predicted"/>
<evidence type="ECO:0000313" key="4">
    <source>
        <dbReference type="EMBL" id="XCH23775.1"/>
    </source>
</evidence>
<accession>A0AAU8FGP9</accession>
<dbReference type="InterPro" id="IPR011049">
    <property type="entry name" value="Serralysin-like_metalloprot_C"/>
</dbReference>
<keyword evidence="1" id="KW-0175">Coiled coil</keyword>
<feature type="domain" description="Peptidase S74" evidence="3">
    <location>
        <begin position="273"/>
        <end position="369"/>
    </location>
</feature>
<reference evidence="4" key="1">
    <citation type="submission" date="2024-06" db="EMBL/GenBank/DDBJ databases">
        <title>Sequencing and assembly of the genome of Dyadobacter sp. strain 676, a symbiont of Cyamopsis tetragonoloba.</title>
        <authorList>
            <person name="Guro P."/>
            <person name="Sazanova A."/>
            <person name="Kuznetsova I."/>
            <person name="Belimov A."/>
            <person name="Safronova V."/>
        </authorList>
    </citation>
    <scope>NUCLEOTIDE SEQUENCE</scope>
    <source>
        <strain evidence="4">676</strain>
    </source>
</reference>
<dbReference type="Pfam" id="PF05658">
    <property type="entry name" value="YadA_head"/>
    <property type="match status" value="3"/>
</dbReference>
<dbReference type="InterPro" id="IPR008640">
    <property type="entry name" value="Adhesin_Head_dom"/>
</dbReference>
<evidence type="ECO:0000256" key="1">
    <source>
        <dbReference type="SAM" id="Coils"/>
    </source>
</evidence>
<dbReference type="GO" id="GO:0019867">
    <property type="term" value="C:outer membrane"/>
    <property type="evidence" value="ECO:0007669"/>
    <property type="project" value="InterPro"/>
</dbReference>
<dbReference type="CDD" id="cd14686">
    <property type="entry name" value="bZIP"/>
    <property type="match status" value="1"/>
</dbReference>
<dbReference type="RefSeq" id="WP_353719099.1">
    <property type="nucleotide sequence ID" value="NZ_CP159289.1"/>
</dbReference>
<dbReference type="Gene3D" id="2.150.10.10">
    <property type="entry name" value="Serralysin-like metalloprotease, C-terminal"/>
    <property type="match status" value="2"/>
</dbReference>
<feature type="chain" id="PRO_5043908047" evidence="2">
    <location>
        <begin position="20"/>
        <end position="396"/>
    </location>
</feature>
<dbReference type="AlphaFoldDB" id="A0AAU8FGP9"/>
<dbReference type="CDD" id="cd12820">
    <property type="entry name" value="LbR_YadA-like"/>
    <property type="match status" value="1"/>
</dbReference>
<dbReference type="PROSITE" id="PS51688">
    <property type="entry name" value="ICA"/>
    <property type="match status" value="1"/>
</dbReference>
<dbReference type="EMBL" id="CP159289">
    <property type="protein sequence ID" value="XCH23775.1"/>
    <property type="molecule type" value="Genomic_DNA"/>
</dbReference>
<name>A0AAU8FGP9_9BACT</name>
<keyword evidence="2" id="KW-0732">Signal</keyword>